<dbReference type="Pfam" id="PF00483">
    <property type="entry name" value="NTP_transferase"/>
    <property type="match status" value="1"/>
</dbReference>
<dbReference type="InterPro" id="IPR029044">
    <property type="entry name" value="Nucleotide-diphossugar_trans"/>
</dbReference>
<dbReference type="CDD" id="cd02509">
    <property type="entry name" value="GDP-M1P_Guanylyltransferase"/>
    <property type="match status" value="1"/>
</dbReference>
<keyword evidence="3" id="KW-0808">Transferase</keyword>
<protein>
    <submittedName>
        <fullName evidence="3">Mannose-1-phosphate guanylyltransferase</fullName>
    </submittedName>
</protein>
<dbReference type="SUPFAM" id="SSF53448">
    <property type="entry name" value="Nucleotide-diphospho-sugar transferases"/>
    <property type="match status" value="1"/>
</dbReference>
<feature type="domain" description="MannoseP isomerase/GMP-like beta-helix" evidence="2">
    <location>
        <begin position="317"/>
        <end position="368"/>
    </location>
</feature>
<dbReference type="GO" id="GO:0016779">
    <property type="term" value="F:nucleotidyltransferase activity"/>
    <property type="evidence" value="ECO:0007669"/>
    <property type="project" value="UniProtKB-KW"/>
</dbReference>
<organism evidence="3 4">
    <name type="scientific">Terriglobus aquaticus</name>
    <dbReference type="NCBI Taxonomy" id="940139"/>
    <lineage>
        <taxon>Bacteria</taxon>
        <taxon>Pseudomonadati</taxon>
        <taxon>Acidobacteriota</taxon>
        <taxon>Terriglobia</taxon>
        <taxon>Terriglobales</taxon>
        <taxon>Acidobacteriaceae</taxon>
        <taxon>Terriglobus</taxon>
    </lineage>
</organism>
<dbReference type="EMBL" id="JBJYXY010000001">
    <property type="protein sequence ID" value="MFN2974973.1"/>
    <property type="molecule type" value="Genomic_DNA"/>
</dbReference>
<evidence type="ECO:0000259" key="2">
    <source>
        <dbReference type="Pfam" id="PF22640"/>
    </source>
</evidence>
<accession>A0ABW9KI80</accession>
<sequence>MQPPTNIDFVPVILAGGSGTRFWPRSRKARAKQVLALSGEETMIQQTVERLRPLAQDSTFLVITNDLLAETIGKQLPNVPAARILREPAARNTAPACLLAAAILAKSNPQTVLGIFPSDHVVLDDAKFVERMQQAIQVAAAGENIVVLGAPPTRPETGYGYIEEGVAVSFGSEPFEVHAVRRFTEKPDFAHARKFLSAGNYTWNSGMFLWSAQTLINAFREHCNSMLAPILAIADAFGTPDFDRVFAEQYPTVENISIDFAILESRSFKGEGKSNIYCLPADFGWNDLGSWSALHEHHLQHIQDIGNNNVVESSSTLQLDASGNYVYAPGLTVALLGVKDLVVVQTDDALLVTTRAHSQEVGRVVKELVKHARHELV</sequence>
<evidence type="ECO:0000313" key="3">
    <source>
        <dbReference type="EMBL" id="MFN2974973.1"/>
    </source>
</evidence>
<evidence type="ECO:0000259" key="1">
    <source>
        <dbReference type="Pfam" id="PF00483"/>
    </source>
</evidence>
<name>A0ABW9KI80_9BACT</name>
<dbReference type="SUPFAM" id="SSF159283">
    <property type="entry name" value="Guanosine diphospho-D-mannose pyrophosphorylase/mannose-6-phosphate isomerase linker domain"/>
    <property type="match status" value="1"/>
</dbReference>
<comment type="caution">
    <text evidence="3">The sequence shown here is derived from an EMBL/GenBank/DDBJ whole genome shotgun (WGS) entry which is preliminary data.</text>
</comment>
<dbReference type="InterPro" id="IPR005835">
    <property type="entry name" value="NTP_transferase_dom"/>
</dbReference>
<dbReference type="PANTHER" id="PTHR46390">
    <property type="entry name" value="MANNOSE-1-PHOSPHATE GUANYLYLTRANSFERASE"/>
    <property type="match status" value="1"/>
</dbReference>
<feature type="domain" description="Nucleotidyl transferase" evidence="1">
    <location>
        <begin position="11"/>
        <end position="300"/>
    </location>
</feature>
<keyword evidence="3" id="KW-0548">Nucleotidyltransferase</keyword>
<reference evidence="3 4" key="1">
    <citation type="submission" date="2024-12" db="EMBL/GenBank/DDBJ databases">
        <authorList>
            <person name="Lee Y."/>
        </authorList>
    </citation>
    <scope>NUCLEOTIDE SEQUENCE [LARGE SCALE GENOMIC DNA]</scope>
    <source>
        <strain evidence="3 4">03SUJ4</strain>
    </source>
</reference>
<evidence type="ECO:0000313" key="4">
    <source>
        <dbReference type="Proteomes" id="UP001634747"/>
    </source>
</evidence>
<dbReference type="InterPro" id="IPR054566">
    <property type="entry name" value="ManC/GMP-like_b-helix"/>
</dbReference>
<dbReference type="InterPro" id="IPR051161">
    <property type="entry name" value="Mannose-6P_isomerase_type2"/>
</dbReference>
<dbReference type="Gene3D" id="3.90.550.10">
    <property type="entry name" value="Spore Coat Polysaccharide Biosynthesis Protein SpsA, Chain A"/>
    <property type="match status" value="1"/>
</dbReference>
<dbReference type="RefSeq" id="WP_263413486.1">
    <property type="nucleotide sequence ID" value="NZ_BAABBH010000001.1"/>
</dbReference>
<keyword evidence="4" id="KW-1185">Reference proteome</keyword>
<dbReference type="Proteomes" id="UP001634747">
    <property type="component" value="Unassembled WGS sequence"/>
</dbReference>
<proteinExistence type="predicted"/>
<dbReference type="PANTHER" id="PTHR46390:SF1">
    <property type="entry name" value="MANNOSE-1-PHOSPHATE GUANYLYLTRANSFERASE"/>
    <property type="match status" value="1"/>
</dbReference>
<dbReference type="InterPro" id="IPR049577">
    <property type="entry name" value="GMPP_N"/>
</dbReference>
<gene>
    <name evidence="3" type="ORF">ACK2TP_04295</name>
</gene>
<dbReference type="Pfam" id="PF22640">
    <property type="entry name" value="ManC_GMP_beta-helix"/>
    <property type="match status" value="1"/>
</dbReference>